<protein>
    <submittedName>
        <fullName evidence="2">Uncharacterized protein</fullName>
    </submittedName>
</protein>
<feature type="region of interest" description="Disordered" evidence="1">
    <location>
        <begin position="88"/>
        <end position="126"/>
    </location>
</feature>
<evidence type="ECO:0000313" key="2">
    <source>
        <dbReference type="EMBL" id="AZA09327.1"/>
    </source>
</evidence>
<name>A0A3G6IUQ2_9CORY</name>
<dbReference type="EMBL" id="CP033898">
    <property type="protein sequence ID" value="AZA09327.1"/>
    <property type="molecule type" value="Genomic_DNA"/>
</dbReference>
<dbReference type="Proteomes" id="UP000271426">
    <property type="component" value="Chromosome"/>
</dbReference>
<dbReference type="AlphaFoldDB" id="A0A3G6IUQ2"/>
<evidence type="ECO:0000256" key="1">
    <source>
        <dbReference type="SAM" id="MobiDB-lite"/>
    </source>
</evidence>
<organism evidence="2 3">
    <name type="scientific">Corynebacterium pseudopelargi</name>
    <dbReference type="NCBI Taxonomy" id="2080757"/>
    <lineage>
        <taxon>Bacteria</taxon>
        <taxon>Bacillati</taxon>
        <taxon>Actinomycetota</taxon>
        <taxon>Actinomycetes</taxon>
        <taxon>Mycobacteriales</taxon>
        <taxon>Corynebacteriaceae</taxon>
        <taxon>Corynebacterium</taxon>
    </lineage>
</organism>
<proteinExistence type="predicted"/>
<keyword evidence="3" id="KW-1185">Reference proteome</keyword>
<gene>
    <name evidence="2" type="ORF">CPPEL_06045</name>
</gene>
<reference evidence="2 3" key="1">
    <citation type="submission" date="2018-11" db="EMBL/GenBank/DDBJ databases">
        <authorList>
            <person name="Kleinhagauer T."/>
            <person name="Glaeser S.P."/>
            <person name="Spergser J."/>
            <person name="Ruckert C."/>
            <person name="Kaempfer P."/>
            <person name="Busse H.-J."/>
        </authorList>
    </citation>
    <scope>NUCLEOTIDE SEQUENCE [LARGE SCALE GENOMIC DNA]</scope>
    <source>
        <strain evidence="2 3">812CH</strain>
    </source>
</reference>
<sequence>MTLPLNGDGVLHKVASALNNAGLTPKGSAGAALSEHLGARPTAVDLLTEATRSQAWKVAYQSALDLGVSKDEAAAFADEHHGRVAEALEERERAQPAIDPSQGHGSGLKPRPHDALLESVMTTIGR</sequence>
<dbReference type="KEGG" id="cpso:CPPEL_06045"/>
<dbReference type="RefSeq" id="WP_123960266.1">
    <property type="nucleotide sequence ID" value="NZ_CP033898.1"/>
</dbReference>
<evidence type="ECO:0000313" key="3">
    <source>
        <dbReference type="Proteomes" id="UP000271426"/>
    </source>
</evidence>
<accession>A0A3G6IUQ2</accession>